<dbReference type="SMART" id="SM00873">
    <property type="entry name" value="B3_4"/>
    <property type="match status" value="1"/>
</dbReference>
<dbReference type="SMART" id="SM00874">
    <property type="entry name" value="B5"/>
    <property type="match status" value="1"/>
</dbReference>
<evidence type="ECO:0000256" key="9">
    <source>
        <dbReference type="ARBA" id="ARBA00022598"/>
    </source>
</evidence>
<keyword evidence="8" id="KW-0820">tRNA-binding</keyword>
<keyword evidence="11" id="KW-0547">Nucleotide-binding</keyword>
<evidence type="ECO:0000256" key="18">
    <source>
        <dbReference type="ARBA" id="ARBA00049255"/>
    </source>
</evidence>
<dbReference type="GO" id="GO:0004826">
    <property type="term" value="F:phenylalanine-tRNA ligase activity"/>
    <property type="evidence" value="ECO:0007669"/>
    <property type="project" value="UniProtKB-EC"/>
</dbReference>
<dbReference type="InterPro" id="IPR045060">
    <property type="entry name" value="Phe-tRNA-ligase_IIc_bsu"/>
</dbReference>
<evidence type="ECO:0000256" key="5">
    <source>
        <dbReference type="ARBA" id="ARBA00012814"/>
    </source>
</evidence>
<evidence type="ECO:0000259" key="20">
    <source>
        <dbReference type="PROSITE" id="PS51447"/>
    </source>
</evidence>
<keyword evidence="14" id="KW-0694">RNA-binding</keyword>
<dbReference type="SUPFAM" id="SSF46955">
    <property type="entry name" value="Putative DNA-binding domain"/>
    <property type="match status" value="1"/>
</dbReference>
<dbReference type="Pfam" id="PF03483">
    <property type="entry name" value="B3_4"/>
    <property type="match status" value="1"/>
</dbReference>
<dbReference type="Pfam" id="PF17759">
    <property type="entry name" value="tRNA_synthFbeta"/>
    <property type="match status" value="1"/>
</dbReference>
<dbReference type="InterPro" id="IPR005147">
    <property type="entry name" value="tRNA_synthase_B5-dom"/>
</dbReference>
<comment type="catalytic activity">
    <reaction evidence="18">
        <text>tRNA(Phe) + L-phenylalanine + ATP = L-phenylalanyl-tRNA(Phe) + AMP + diphosphate + H(+)</text>
        <dbReference type="Rhea" id="RHEA:19413"/>
        <dbReference type="Rhea" id="RHEA-COMP:9668"/>
        <dbReference type="Rhea" id="RHEA-COMP:9699"/>
        <dbReference type="ChEBI" id="CHEBI:15378"/>
        <dbReference type="ChEBI" id="CHEBI:30616"/>
        <dbReference type="ChEBI" id="CHEBI:33019"/>
        <dbReference type="ChEBI" id="CHEBI:58095"/>
        <dbReference type="ChEBI" id="CHEBI:78442"/>
        <dbReference type="ChEBI" id="CHEBI:78531"/>
        <dbReference type="ChEBI" id="CHEBI:456215"/>
        <dbReference type="EC" id="6.1.1.20"/>
    </reaction>
</comment>
<keyword evidence="9" id="KW-0436">Ligase</keyword>
<protein>
    <recommendedName>
        <fullName evidence="6">Phenylalanine--tRNA ligase beta subunit</fullName>
        <ecNumber evidence="5">6.1.1.20</ecNumber>
    </recommendedName>
    <alternativeName>
        <fullName evidence="17">Phenylalanyl-tRNA synthetase beta subunit</fullName>
    </alternativeName>
</protein>
<comment type="subunit">
    <text evidence="4">Tetramer of two alpha and two beta subunits.</text>
</comment>
<dbReference type="Gene3D" id="3.30.930.10">
    <property type="entry name" value="Bira Bifunctional Protein, Domain 2"/>
    <property type="match status" value="1"/>
</dbReference>
<dbReference type="EMBL" id="CAFBRB010000066">
    <property type="protein sequence ID" value="CAB5075132.1"/>
    <property type="molecule type" value="Genomic_DNA"/>
</dbReference>
<keyword evidence="7" id="KW-0963">Cytoplasm</keyword>
<dbReference type="InterPro" id="IPR020825">
    <property type="entry name" value="Phe-tRNA_synthase-like_B3/B4"/>
</dbReference>
<dbReference type="PROSITE" id="PS51483">
    <property type="entry name" value="B5"/>
    <property type="match status" value="1"/>
</dbReference>
<evidence type="ECO:0000259" key="21">
    <source>
        <dbReference type="PROSITE" id="PS51483"/>
    </source>
</evidence>
<evidence type="ECO:0000256" key="14">
    <source>
        <dbReference type="ARBA" id="ARBA00022884"/>
    </source>
</evidence>
<dbReference type="EMBL" id="CAEZWO010000030">
    <property type="protein sequence ID" value="CAB4656118.1"/>
    <property type="molecule type" value="Genomic_DNA"/>
</dbReference>
<dbReference type="GO" id="GO:0000049">
    <property type="term" value="F:tRNA binding"/>
    <property type="evidence" value="ECO:0007669"/>
    <property type="project" value="UniProtKB-KW"/>
</dbReference>
<keyword evidence="12" id="KW-0067">ATP-binding</keyword>
<feature type="domain" description="TRNA-binding" evidence="19">
    <location>
        <begin position="42"/>
        <end position="153"/>
    </location>
</feature>
<dbReference type="Pfam" id="PF03147">
    <property type="entry name" value="FDX-ACB"/>
    <property type="match status" value="1"/>
</dbReference>
<keyword evidence="16" id="KW-0030">Aminoacyl-tRNA synthetase</keyword>
<keyword evidence="10" id="KW-0479">Metal-binding</keyword>
<dbReference type="SUPFAM" id="SSF54991">
    <property type="entry name" value="Anticodon-binding domain of PheRS"/>
    <property type="match status" value="1"/>
</dbReference>
<dbReference type="SMART" id="SM00896">
    <property type="entry name" value="FDX-ACB"/>
    <property type="match status" value="1"/>
</dbReference>
<dbReference type="Gene3D" id="3.30.56.10">
    <property type="match status" value="2"/>
</dbReference>
<organism evidence="23">
    <name type="scientific">freshwater metagenome</name>
    <dbReference type="NCBI Taxonomy" id="449393"/>
    <lineage>
        <taxon>unclassified sequences</taxon>
        <taxon>metagenomes</taxon>
        <taxon>ecological metagenomes</taxon>
    </lineage>
</organism>
<sequence length="821" mass="88188">MRAPLSWLREYAAIPEDVSPQEIADAFVRVGFEVEEIEMQGLEIVGPLVIGRVLSVEEITEFKKPIRWVGLDCGESETRFVVCGATNFAVDDLVVVALPGASLPGGFNIAQRETYGKISNGMICSSKEIGLSQDHEGILVLPVGCAVAGTDAIALLQIADVIFDIAVNPDRGYALSLRGLAREIAASLDVEYQDPVSSIDDTSLVVTGKGVKVTIEDSSAASVVYIRTLEKFNPLAPTPLWMRRRIEKCGMRSISLAVDITNYVMLELGQPLHAFDGDKVHGGLRIRRAGDIATLKTLDGQIRSLDSMDLLVADDNGALALAGTMGGESSEVTEGTQRIALEAARFDPISIAKNSRRHRLSSEASRRLERGVDPSLARFASARAVHLLIELGGASHVDTQIDGSPIFSPVIELDPFFVSALTGANIDSSTVAEKLRIVGCDVEEVEGNLWKVDPPTWRSDLLGPADLVEEVARMIGYDAIPSHLPPHPVSPGLTDSQVRRRVIATTLADLGLVEIQTYPFLSRATITALGYEGDRAKAFRLANPMSEDFPLLRPHLIPGLLEAAQRNVSRGAKNFALFEMGSVFRNTRTLPTIDNPSTASRPAREVIEQIYSGVPEQPIHVGAVLVGAAEAENWRGKGRAYDWSDAVAFAQAILETCNLDWTLDRSDLAPWHPGRCAELSVGGVVVAHAGELHPRVVALYGLPARACALVVNLSSLPEREIVRAGFIATMPVAVQDIALIVDASVPASSVERALTEGAGPLLESIQLFDRYDQMGEGKVSLAFTLTFRAPDRTLTGAEVSAMREAAGLRASQATGAVVRSA</sequence>
<dbReference type="NCBIfam" id="TIGR00472">
    <property type="entry name" value="pheT_bact"/>
    <property type="match status" value="1"/>
</dbReference>
<dbReference type="PANTHER" id="PTHR10947">
    <property type="entry name" value="PHENYLALANYL-TRNA SYNTHETASE BETA CHAIN AND LEUCINE-RICH REPEAT-CONTAINING PROTEIN 47"/>
    <property type="match status" value="1"/>
</dbReference>
<evidence type="ECO:0000259" key="19">
    <source>
        <dbReference type="PROSITE" id="PS50886"/>
    </source>
</evidence>
<accession>A0A6J6PHS7</accession>
<dbReference type="Pfam" id="PF01588">
    <property type="entry name" value="tRNA_bind"/>
    <property type="match status" value="1"/>
</dbReference>
<keyword evidence="15" id="KW-0648">Protein biosynthesis</keyword>
<evidence type="ECO:0000256" key="17">
    <source>
        <dbReference type="ARBA" id="ARBA00033189"/>
    </source>
</evidence>
<dbReference type="InterPro" id="IPR002547">
    <property type="entry name" value="tRNA-bd_dom"/>
</dbReference>
<reference evidence="23" key="1">
    <citation type="submission" date="2020-05" db="EMBL/GenBank/DDBJ databases">
        <authorList>
            <person name="Chiriac C."/>
            <person name="Salcher M."/>
            <person name="Ghai R."/>
            <person name="Kavagutti S V."/>
        </authorList>
    </citation>
    <scope>NUCLEOTIDE SEQUENCE</scope>
</reference>
<dbReference type="SUPFAM" id="SSF50249">
    <property type="entry name" value="Nucleic acid-binding proteins"/>
    <property type="match status" value="1"/>
</dbReference>
<dbReference type="GO" id="GO:0006432">
    <property type="term" value="P:phenylalanyl-tRNA aminoacylation"/>
    <property type="evidence" value="ECO:0007669"/>
    <property type="project" value="InterPro"/>
</dbReference>
<evidence type="ECO:0000313" key="24">
    <source>
        <dbReference type="EMBL" id="CAB4825662.1"/>
    </source>
</evidence>
<feature type="domain" description="B5" evidence="21">
    <location>
        <begin position="406"/>
        <end position="482"/>
    </location>
</feature>
<evidence type="ECO:0000256" key="12">
    <source>
        <dbReference type="ARBA" id="ARBA00022840"/>
    </source>
</evidence>
<evidence type="ECO:0000256" key="4">
    <source>
        <dbReference type="ARBA" id="ARBA00011209"/>
    </source>
</evidence>
<dbReference type="GO" id="GO:0009328">
    <property type="term" value="C:phenylalanine-tRNA ligase complex"/>
    <property type="evidence" value="ECO:0007669"/>
    <property type="project" value="TreeGrafter"/>
</dbReference>
<evidence type="ECO:0000256" key="8">
    <source>
        <dbReference type="ARBA" id="ARBA00022555"/>
    </source>
</evidence>
<dbReference type="EMBL" id="CAFABI010000040">
    <property type="protein sequence ID" value="CAB4825662.1"/>
    <property type="molecule type" value="Genomic_DNA"/>
</dbReference>
<dbReference type="InterPro" id="IPR005121">
    <property type="entry name" value="Fdx_antiC-bd"/>
</dbReference>
<evidence type="ECO:0000256" key="10">
    <source>
        <dbReference type="ARBA" id="ARBA00022723"/>
    </source>
</evidence>
<dbReference type="Gene3D" id="2.40.50.140">
    <property type="entry name" value="Nucleic acid-binding proteins"/>
    <property type="match status" value="1"/>
</dbReference>
<keyword evidence="13" id="KW-0460">Magnesium</keyword>
<dbReference type="InterPro" id="IPR004532">
    <property type="entry name" value="Phe-tRNA-ligase_IIc_bsu_bact"/>
</dbReference>
<name>A0A6J6PHS7_9ZZZZ</name>
<dbReference type="CDD" id="cd02796">
    <property type="entry name" value="tRNA_bind_bactPheRS"/>
    <property type="match status" value="1"/>
</dbReference>
<evidence type="ECO:0000313" key="22">
    <source>
        <dbReference type="EMBL" id="CAB4656118.1"/>
    </source>
</evidence>
<dbReference type="Gene3D" id="3.50.40.10">
    <property type="entry name" value="Phenylalanyl-trna Synthetase, Chain B, domain 3"/>
    <property type="match status" value="1"/>
</dbReference>
<dbReference type="HAMAP" id="MF_00283">
    <property type="entry name" value="Phe_tRNA_synth_beta1"/>
    <property type="match status" value="1"/>
</dbReference>
<dbReference type="CDD" id="cd00769">
    <property type="entry name" value="PheRS_beta_core"/>
    <property type="match status" value="1"/>
</dbReference>
<dbReference type="InterPro" id="IPR033714">
    <property type="entry name" value="tRNA_bind_bactPheRS"/>
</dbReference>
<dbReference type="InterPro" id="IPR005146">
    <property type="entry name" value="B3/B4_tRNA-bd"/>
</dbReference>
<dbReference type="PANTHER" id="PTHR10947:SF0">
    <property type="entry name" value="PHENYLALANINE--TRNA LIGASE BETA SUBUNIT"/>
    <property type="match status" value="1"/>
</dbReference>
<dbReference type="Pfam" id="PF03484">
    <property type="entry name" value="B5"/>
    <property type="match status" value="1"/>
</dbReference>
<dbReference type="PROSITE" id="PS51447">
    <property type="entry name" value="FDX_ACB"/>
    <property type="match status" value="1"/>
</dbReference>
<dbReference type="InterPro" id="IPR012340">
    <property type="entry name" value="NA-bd_OB-fold"/>
</dbReference>
<evidence type="ECO:0000256" key="16">
    <source>
        <dbReference type="ARBA" id="ARBA00023146"/>
    </source>
</evidence>
<dbReference type="GO" id="GO:0005524">
    <property type="term" value="F:ATP binding"/>
    <property type="evidence" value="ECO:0007669"/>
    <property type="project" value="UniProtKB-KW"/>
</dbReference>
<dbReference type="PROSITE" id="PS50886">
    <property type="entry name" value="TRBD"/>
    <property type="match status" value="1"/>
</dbReference>
<comment type="subcellular location">
    <subcellularLocation>
        <location evidence="2">Cytoplasm</location>
    </subcellularLocation>
</comment>
<evidence type="ECO:0000313" key="23">
    <source>
        <dbReference type="EMBL" id="CAB4698092.1"/>
    </source>
</evidence>
<comment type="similarity">
    <text evidence="3">Belongs to the phenylalanyl-tRNA synthetase beta subunit family. Type 1 subfamily.</text>
</comment>
<dbReference type="SUPFAM" id="SSF56037">
    <property type="entry name" value="PheT/TilS domain"/>
    <property type="match status" value="1"/>
</dbReference>
<evidence type="ECO:0000256" key="11">
    <source>
        <dbReference type="ARBA" id="ARBA00022741"/>
    </source>
</evidence>
<dbReference type="InterPro" id="IPR009061">
    <property type="entry name" value="DNA-bd_dom_put_sf"/>
</dbReference>
<evidence type="ECO:0000256" key="6">
    <source>
        <dbReference type="ARBA" id="ARBA00017032"/>
    </source>
</evidence>
<dbReference type="InterPro" id="IPR041616">
    <property type="entry name" value="PheRS_beta_core"/>
</dbReference>
<proteinExistence type="inferred from homology"/>
<comment type="cofactor">
    <cofactor evidence="1">
        <name>Mg(2+)</name>
        <dbReference type="ChEBI" id="CHEBI:18420"/>
    </cofactor>
</comment>
<dbReference type="SUPFAM" id="SSF55681">
    <property type="entry name" value="Class II aaRS and biotin synthetases"/>
    <property type="match status" value="1"/>
</dbReference>
<evidence type="ECO:0000256" key="1">
    <source>
        <dbReference type="ARBA" id="ARBA00001946"/>
    </source>
</evidence>
<dbReference type="GO" id="GO:0000287">
    <property type="term" value="F:magnesium ion binding"/>
    <property type="evidence" value="ECO:0007669"/>
    <property type="project" value="InterPro"/>
</dbReference>
<evidence type="ECO:0000256" key="15">
    <source>
        <dbReference type="ARBA" id="ARBA00022917"/>
    </source>
</evidence>
<dbReference type="EMBL" id="CAEZYB010000021">
    <property type="protein sequence ID" value="CAB4698092.1"/>
    <property type="molecule type" value="Genomic_DNA"/>
</dbReference>
<evidence type="ECO:0000256" key="3">
    <source>
        <dbReference type="ARBA" id="ARBA00008653"/>
    </source>
</evidence>
<evidence type="ECO:0000256" key="7">
    <source>
        <dbReference type="ARBA" id="ARBA00022490"/>
    </source>
</evidence>
<dbReference type="EC" id="6.1.1.20" evidence="5"/>
<feature type="domain" description="FDX-ACB" evidence="20">
    <location>
        <begin position="728"/>
        <end position="819"/>
    </location>
</feature>
<evidence type="ECO:0000256" key="2">
    <source>
        <dbReference type="ARBA" id="ARBA00004496"/>
    </source>
</evidence>
<evidence type="ECO:0000313" key="25">
    <source>
        <dbReference type="EMBL" id="CAB5075132.1"/>
    </source>
</evidence>
<dbReference type="InterPro" id="IPR045864">
    <property type="entry name" value="aa-tRNA-synth_II/BPL/LPL"/>
</dbReference>
<dbReference type="Gene3D" id="3.30.70.380">
    <property type="entry name" value="Ferrodoxin-fold anticodon-binding domain"/>
    <property type="match status" value="1"/>
</dbReference>
<dbReference type="AlphaFoldDB" id="A0A6J6PHS7"/>
<evidence type="ECO:0000256" key="13">
    <source>
        <dbReference type="ARBA" id="ARBA00022842"/>
    </source>
</evidence>
<dbReference type="InterPro" id="IPR036690">
    <property type="entry name" value="Fdx_antiC-bd_sf"/>
</dbReference>
<gene>
    <name evidence="22" type="ORF">UFOPK2254_00441</name>
    <name evidence="23" type="ORF">UFOPK2646_00305</name>
    <name evidence="24" type="ORF">UFOPK3197_00494</name>
    <name evidence="25" type="ORF">UFOPK4401_00714</name>
</gene>